<dbReference type="InterPro" id="IPR010920">
    <property type="entry name" value="LSM_dom_sf"/>
</dbReference>
<dbReference type="SMART" id="SM00651">
    <property type="entry name" value="Sm"/>
    <property type="match status" value="1"/>
</dbReference>
<dbReference type="SUPFAM" id="SSF50182">
    <property type="entry name" value="Sm-like ribonucleoproteins"/>
    <property type="match status" value="1"/>
</dbReference>
<evidence type="ECO:0000256" key="8">
    <source>
        <dbReference type="ARBA" id="ARBA00023187"/>
    </source>
</evidence>
<dbReference type="GO" id="GO:0000387">
    <property type="term" value="P:spliceosomal snRNP assembly"/>
    <property type="evidence" value="ECO:0007669"/>
    <property type="project" value="UniProtKB-UniRule"/>
</dbReference>
<keyword evidence="13" id="KW-0812">Transmembrane</keyword>
<keyword evidence="16" id="KW-1185">Reference proteome</keyword>
<dbReference type="GO" id="GO:0005686">
    <property type="term" value="C:U2 snRNP"/>
    <property type="evidence" value="ECO:0007669"/>
    <property type="project" value="UniProtKB-UniRule"/>
</dbReference>
<evidence type="ECO:0000313" key="15">
    <source>
        <dbReference type="EnsemblPlants" id="OPUNC08G02770.1"/>
    </source>
</evidence>
<keyword evidence="8 12" id="KW-0508">mRNA splicing</keyword>
<sequence>MASTKVQRIMTQPINLIFRFLQSKARIQIWLFEQKDLRIEGRIIGFDEYMNLVLDDAEEINVKKDTRKSLGRILLKGDNITLMMNTQDVEIATGDEDDNGLSIGSIQHPEGWYSDDDDGQLTWFNAGVRVGVGIGLGVCVGVGIGVGLLVSSYQATARSLKRRFF</sequence>
<evidence type="ECO:0000256" key="11">
    <source>
        <dbReference type="ARBA" id="ARBA00058057"/>
    </source>
</evidence>
<reference evidence="15" key="1">
    <citation type="submission" date="2015-04" db="UniProtKB">
        <authorList>
            <consortium name="EnsemblPlants"/>
        </authorList>
    </citation>
    <scope>IDENTIFICATION</scope>
</reference>
<dbReference type="GO" id="GO:0005829">
    <property type="term" value="C:cytosol"/>
    <property type="evidence" value="ECO:0007669"/>
    <property type="project" value="UniProtKB-SubCell"/>
</dbReference>
<evidence type="ECO:0000256" key="7">
    <source>
        <dbReference type="ARBA" id="ARBA00022884"/>
    </source>
</evidence>
<keyword evidence="7 12" id="KW-0694">RNA-binding</keyword>
<keyword evidence="13" id="KW-0472">Membrane</keyword>
<evidence type="ECO:0000256" key="12">
    <source>
        <dbReference type="RuleBase" id="RU365053"/>
    </source>
</evidence>
<evidence type="ECO:0000259" key="14">
    <source>
        <dbReference type="PROSITE" id="PS52002"/>
    </source>
</evidence>
<evidence type="ECO:0000256" key="4">
    <source>
        <dbReference type="ARBA" id="ARBA00022490"/>
    </source>
</evidence>
<proteinExistence type="inferred from homology"/>
<evidence type="ECO:0000256" key="3">
    <source>
        <dbReference type="ARBA" id="ARBA00006850"/>
    </source>
</evidence>
<dbReference type="Gramene" id="OPUNC08G02770.1">
    <property type="protein sequence ID" value="OPUNC08G02770.1"/>
    <property type="gene ID" value="OPUNC08G02770"/>
</dbReference>
<dbReference type="CDD" id="cd01718">
    <property type="entry name" value="Sm_E"/>
    <property type="match status" value="1"/>
</dbReference>
<keyword evidence="6 12" id="KW-0747">Spliceosome</keyword>
<evidence type="ECO:0000256" key="9">
    <source>
        <dbReference type="ARBA" id="ARBA00023242"/>
    </source>
</evidence>
<dbReference type="PROSITE" id="PS52002">
    <property type="entry name" value="SM"/>
    <property type="match status" value="1"/>
</dbReference>
<keyword evidence="10 12" id="KW-0687">Ribonucleoprotein</keyword>
<keyword evidence="5 12" id="KW-0507">mRNA processing</keyword>
<dbReference type="GO" id="GO:0005682">
    <property type="term" value="C:U5 snRNP"/>
    <property type="evidence" value="ECO:0007669"/>
    <property type="project" value="UniProtKB-UniRule"/>
</dbReference>
<evidence type="ECO:0000256" key="10">
    <source>
        <dbReference type="ARBA" id="ARBA00023274"/>
    </source>
</evidence>
<keyword evidence="4" id="KW-0963">Cytoplasm</keyword>
<dbReference type="Proteomes" id="UP000026962">
    <property type="component" value="Chromosome 8"/>
</dbReference>
<accession>A0A0E0LR84</accession>
<dbReference type="PANTHER" id="PTHR11193">
    <property type="entry name" value="SMALL NUCLEAR RIBONUCLEOPROTEIN E"/>
    <property type="match status" value="1"/>
</dbReference>
<comment type="subcellular location">
    <subcellularLocation>
        <location evidence="2">Cytoplasm</location>
        <location evidence="2">Cytosol</location>
    </subcellularLocation>
    <subcellularLocation>
        <location evidence="1 12">Nucleus</location>
    </subcellularLocation>
</comment>
<dbReference type="Pfam" id="PF01423">
    <property type="entry name" value="LSM"/>
    <property type="match status" value="1"/>
</dbReference>
<dbReference type="InterPro" id="IPR027078">
    <property type="entry name" value="snRNP-E"/>
</dbReference>
<evidence type="ECO:0000313" key="16">
    <source>
        <dbReference type="Proteomes" id="UP000026962"/>
    </source>
</evidence>
<dbReference type="GO" id="GO:0046540">
    <property type="term" value="C:U4/U6 x U5 tri-snRNP complex"/>
    <property type="evidence" value="ECO:0007669"/>
    <property type="project" value="UniProtKB-UniRule"/>
</dbReference>
<keyword evidence="9 12" id="KW-0539">Nucleus</keyword>
<protein>
    <recommendedName>
        <fullName evidence="12">Small nuclear ribonucleoprotein E</fullName>
        <shortName evidence="12">snRNP-E</shortName>
    </recommendedName>
    <alternativeName>
        <fullName evidence="12">Sm protein E</fullName>
    </alternativeName>
</protein>
<feature type="domain" description="Sm" evidence="14">
    <location>
        <begin position="16"/>
        <end position="89"/>
    </location>
</feature>
<evidence type="ECO:0000256" key="6">
    <source>
        <dbReference type="ARBA" id="ARBA00022728"/>
    </source>
</evidence>
<reference evidence="15" key="2">
    <citation type="submission" date="2018-05" db="EMBL/GenBank/DDBJ databases">
        <title>OpunRS2 (Oryza punctata Reference Sequence Version 2).</title>
        <authorList>
            <person name="Zhang J."/>
            <person name="Kudrna D."/>
            <person name="Lee S."/>
            <person name="Talag J."/>
            <person name="Welchert J."/>
            <person name="Wing R.A."/>
        </authorList>
    </citation>
    <scope>NUCLEOTIDE SEQUENCE [LARGE SCALE GENOMIC DNA]</scope>
</reference>
<evidence type="ECO:0000256" key="5">
    <source>
        <dbReference type="ARBA" id="ARBA00022664"/>
    </source>
</evidence>
<dbReference type="GO" id="GO:0005685">
    <property type="term" value="C:U1 snRNP"/>
    <property type="evidence" value="ECO:0007669"/>
    <property type="project" value="UniProtKB-UniRule"/>
</dbReference>
<evidence type="ECO:0000256" key="2">
    <source>
        <dbReference type="ARBA" id="ARBA00004514"/>
    </source>
</evidence>
<name>A0A0E0LR84_ORYPU</name>
<organism evidence="15">
    <name type="scientific">Oryza punctata</name>
    <name type="common">Red rice</name>
    <dbReference type="NCBI Taxonomy" id="4537"/>
    <lineage>
        <taxon>Eukaryota</taxon>
        <taxon>Viridiplantae</taxon>
        <taxon>Streptophyta</taxon>
        <taxon>Embryophyta</taxon>
        <taxon>Tracheophyta</taxon>
        <taxon>Spermatophyta</taxon>
        <taxon>Magnoliopsida</taxon>
        <taxon>Liliopsida</taxon>
        <taxon>Poales</taxon>
        <taxon>Poaceae</taxon>
        <taxon>BOP clade</taxon>
        <taxon>Oryzoideae</taxon>
        <taxon>Oryzeae</taxon>
        <taxon>Oryzinae</taxon>
        <taxon>Oryza</taxon>
    </lineage>
</organism>
<feature type="transmembrane region" description="Helical" evidence="13">
    <location>
        <begin position="130"/>
        <end position="153"/>
    </location>
</feature>
<keyword evidence="13" id="KW-1133">Transmembrane helix</keyword>
<dbReference type="AlphaFoldDB" id="A0A0E0LR84"/>
<comment type="similarity">
    <text evidence="3 12">Belongs to the snRNP Sm proteins family.</text>
</comment>
<dbReference type="FunFam" id="2.30.30.100:FF:000013">
    <property type="entry name" value="Small nuclear ribonucleoprotein E"/>
    <property type="match status" value="1"/>
</dbReference>
<dbReference type="EnsemblPlants" id="OPUNC08G02770.1">
    <property type="protein sequence ID" value="OPUNC08G02770.1"/>
    <property type="gene ID" value="OPUNC08G02770"/>
</dbReference>
<dbReference type="InterPro" id="IPR047575">
    <property type="entry name" value="Sm"/>
</dbReference>
<dbReference type="GO" id="GO:0003723">
    <property type="term" value="F:RNA binding"/>
    <property type="evidence" value="ECO:0007669"/>
    <property type="project" value="UniProtKB-KW"/>
</dbReference>
<dbReference type="GO" id="GO:0005687">
    <property type="term" value="C:U4 snRNP"/>
    <property type="evidence" value="ECO:0007669"/>
    <property type="project" value="UniProtKB-UniRule"/>
</dbReference>
<dbReference type="GO" id="GO:0005681">
    <property type="term" value="C:spliceosomal complex"/>
    <property type="evidence" value="ECO:0007669"/>
    <property type="project" value="UniProtKB-KW"/>
</dbReference>
<dbReference type="HOGENOM" id="CLU_111757_0_0_1"/>
<evidence type="ECO:0000256" key="1">
    <source>
        <dbReference type="ARBA" id="ARBA00004123"/>
    </source>
</evidence>
<dbReference type="InterPro" id="IPR001163">
    <property type="entry name" value="Sm_dom_euk/arc"/>
</dbReference>
<dbReference type="Gene3D" id="2.30.30.100">
    <property type="match status" value="1"/>
</dbReference>
<evidence type="ECO:0000256" key="13">
    <source>
        <dbReference type="SAM" id="Phobius"/>
    </source>
</evidence>
<comment type="function">
    <text evidence="11 12">Plays a role in pre-mRNA splicing as a core component of the spliceosomal U1, U2, U4 and U5 small nuclear ribonucleoproteins (snRNPs), the building blocks of the spliceosome.</text>
</comment>